<feature type="transmembrane region" description="Helical" evidence="7">
    <location>
        <begin position="199"/>
        <end position="217"/>
    </location>
</feature>
<organism evidence="10 13">
    <name type="scientific">Jejuia pallidilutea</name>
    <dbReference type="NCBI Taxonomy" id="504487"/>
    <lineage>
        <taxon>Bacteria</taxon>
        <taxon>Pseudomonadati</taxon>
        <taxon>Bacteroidota</taxon>
        <taxon>Flavobacteriia</taxon>
        <taxon>Flavobacteriales</taxon>
        <taxon>Flavobacteriaceae</taxon>
        <taxon>Jejuia</taxon>
    </lineage>
</organism>
<evidence type="ECO:0000313" key="9">
    <source>
        <dbReference type="EMBL" id="GAL67849.1"/>
    </source>
</evidence>
<evidence type="ECO:0000256" key="6">
    <source>
        <dbReference type="ARBA" id="ARBA00023136"/>
    </source>
</evidence>
<dbReference type="EMBL" id="BBNR01000013">
    <property type="protein sequence ID" value="GAL67849.1"/>
    <property type="molecule type" value="Genomic_DNA"/>
</dbReference>
<keyword evidence="5 7" id="KW-1133">Transmembrane helix</keyword>
<dbReference type="Gene3D" id="1.20.1540.10">
    <property type="entry name" value="Rhomboid-like"/>
    <property type="match status" value="1"/>
</dbReference>
<dbReference type="STRING" id="504487.JCM19538_2784"/>
<evidence type="ECO:0000313" key="11">
    <source>
        <dbReference type="EMBL" id="GAL89953.1"/>
    </source>
</evidence>
<dbReference type="Proteomes" id="UP000029646">
    <property type="component" value="Unassembled WGS sequence"/>
</dbReference>
<feature type="transmembrane region" description="Helical" evidence="7">
    <location>
        <begin position="6"/>
        <end position="24"/>
    </location>
</feature>
<protein>
    <submittedName>
        <fullName evidence="10 12">Rhomboid family protein</fullName>
    </submittedName>
</protein>
<feature type="transmembrane region" description="Helical" evidence="7">
    <location>
        <begin position="147"/>
        <end position="164"/>
    </location>
</feature>
<dbReference type="SUPFAM" id="SSF144091">
    <property type="entry name" value="Rhomboid-like"/>
    <property type="match status" value="1"/>
</dbReference>
<comment type="subcellular location">
    <subcellularLocation>
        <location evidence="1">Membrane</location>
        <topology evidence="1">Multi-pass membrane protein</topology>
    </subcellularLocation>
</comment>
<evidence type="ECO:0000256" key="1">
    <source>
        <dbReference type="ARBA" id="ARBA00004141"/>
    </source>
</evidence>
<dbReference type="RefSeq" id="WP_042244520.1">
    <property type="nucleotide sequence ID" value="NZ_BBNR01000013.1"/>
</dbReference>
<keyword evidence="4" id="KW-0378">Hydrolase</keyword>
<dbReference type="Proteomes" id="UP000251545">
    <property type="component" value="Unassembled WGS sequence"/>
</dbReference>
<dbReference type="Proteomes" id="UP000030184">
    <property type="component" value="Unassembled WGS sequence"/>
</dbReference>
<evidence type="ECO:0000313" key="10">
    <source>
        <dbReference type="EMBL" id="GAL72603.1"/>
    </source>
</evidence>
<evidence type="ECO:0000259" key="8">
    <source>
        <dbReference type="Pfam" id="PF01694"/>
    </source>
</evidence>
<dbReference type="Proteomes" id="UP000029641">
    <property type="component" value="Unassembled WGS sequence"/>
</dbReference>
<dbReference type="GO" id="GO:0004252">
    <property type="term" value="F:serine-type endopeptidase activity"/>
    <property type="evidence" value="ECO:0007669"/>
    <property type="project" value="InterPro"/>
</dbReference>
<evidence type="ECO:0000256" key="2">
    <source>
        <dbReference type="ARBA" id="ARBA00009045"/>
    </source>
</evidence>
<dbReference type="EMBL" id="BBNS01000027">
    <property type="protein sequence ID" value="GAL72603.1"/>
    <property type="molecule type" value="Genomic_DNA"/>
</dbReference>
<evidence type="ECO:0000256" key="3">
    <source>
        <dbReference type="ARBA" id="ARBA00022692"/>
    </source>
</evidence>
<evidence type="ECO:0000256" key="4">
    <source>
        <dbReference type="ARBA" id="ARBA00022801"/>
    </source>
</evidence>
<keyword evidence="14" id="KW-1185">Reference proteome</keyword>
<feature type="transmembrane region" description="Helical" evidence="7">
    <location>
        <begin position="81"/>
        <end position="101"/>
    </location>
</feature>
<dbReference type="PANTHER" id="PTHR43731:SF14">
    <property type="entry name" value="PRESENILIN-ASSOCIATED RHOMBOID-LIKE PROTEIN, MITOCHONDRIAL"/>
    <property type="match status" value="1"/>
</dbReference>
<keyword evidence="3 7" id="KW-0812">Transmembrane</keyword>
<gene>
    <name evidence="12" type="ORF">CLV33_106182</name>
    <name evidence="9" type="ORF">JCM19301_1633</name>
    <name evidence="10" type="ORF">JCM19302_2858</name>
    <name evidence="11" type="ORF">JCM19538_2784</name>
</gene>
<comment type="caution">
    <text evidence="10">The sequence shown here is derived from an EMBL/GenBank/DDBJ whole genome shotgun (WGS) entry which is preliminary data.</text>
</comment>
<name>A0A090W8U8_9FLAO</name>
<accession>A0A090W8U8</accession>
<dbReference type="AlphaFoldDB" id="A0A090W8U8"/>
<dbReference type="eggNOG" id="COG0705">
    <property type="taxonomic scope" value="Bacteria"/>
</dbReference>
<dbReference type="GO" id="GO:0016020">
    <property type="term" value="C:membrane"/>
    <property type="evidence" value="ECO:0007669"/>
    <property type="project" value="UniProtKB-SubCell"/>
</dbReference>
<feature type="transmembrane region" description="Helical" evidence="7">
    <location>
        <begin position="45"/>
        <end position="69"/>
    </location>
</feature>
<reference evidence="14" key="1">
    <citation type="journal article" date="2014" name="Genome Announc.">
        <title>Draft Genome Sequence of Marine Flavobacterium Jejuia pallidilutea Strain 11shimoA1 and Pigmentation Mutants.</title>
        <authorList>
            <person name="Takatani N."/>
            <person name="Nakanishi M."/>
            <person name="Meirelles P."/>
            <person name="Mino S."/>
            <person name="Suda W."/>
            <person name="Oshima K."/>
            <person name="Hattori M."/>
            <person name="Ohkuma M."/>
            <person name="Hosokawa M."/>
            <person name="Miyashita K."/>
            <person name="Thompson F.L."/>
            <person name="Niwa A."/>
            <person name="Sawabe T."/>
            <person name="Sawabe T."/>
        </authorList>
    </citation>
    <scope>NUCLEOTIDE SEQUENCE [LARGE SCALE GENOMIC DNA]</scope>
    <source>
        <strain evidence="14">JCM 19538</strain>
    </source>
</reference>
<dbReference type="EMBL" id="BBNY01000067">
    <property type="protein sequence ID" value="GAL89953.1"/>
    <property type="molecule type" value="Genomic_DNA"/>
</dbReference>
<dbReference type="InterPro" id="IPR035952">
    <property type="entry name" value="Rhomboid-like_sf"/>
</dbReference>
<dbReference type="InterPro" id="IPR022764">
    <property type="entry name" value="Peptidase_S54_rhomboid_dom"/>
</dbReference>
<evidence type="ECO:0000256" key="5">
    <source>
        <dbReference type="ARBA" id="ARBA00022989"/>
    </source>
</evidence>
<feature type="domain" description="Peptidase S54 rhomboid" evidence="8">
    <location>
        <begin position="42"/>
        <end position="194"/>
    </location>
</feature>
<dbReference type="InterPro" id="IPR050925">
    <property type="entry name" value="Rhomboid_protease_S54"/>
</dbReference>
<sequence>MGNLDIITIVLIAANVMISYKGFNDFSFFEKYKFNIGAIRRGEQIRMFSSGFLHADTAHLFFNMFALYLFSDLVIFDIGKFNFFVVYLGSLIAGNLLSLYFHKDEYHYSAVGASGAVTGILYSAILLRPERDYYFLFLPSRIGDVDLGIPGFVLGIAYLLYSIYGMKKRIGNIGHDAHFGGAVGGYLITLILMPSLLQTNLLMVGLLAIPIVVLFVLQKMGKI</sequence>
<dbReference type="Pfam" id="PF01694">
    <property type="entry name" value="Rhomboid"/>
    <property type="match status" value="1"/>
</dbReference>
<proteinExistence type="inferred from homology"/>
<keyword evidence="6 7" id="KW-0472">Membrane</keyword>
<comment type="similarity">
    <text evidence="2">Belongs to the peptidase S54 family.</text>
</comment>
<evidence type="ECO:0000256" key="7">
    <source>
        <dbReference type="SAM" id="Phobius"/>
    </source>
</evidence>
<dbReference type="EMBL" id="PVEO01000006">
    <property type="protein sequence ID" value="PQV47862.1"/>
    <property type="molecule type" value="Genomic_DNA"/>
</dbReference>
<feature type="transmembrane region" description="Helical" evidence="7">
    <location>
        <begin position="108"/>
        <end position="127"/>
    </location>
</feature>
<evidence type="ECO:0000313" key="15">
    <source>
        <dbReference type="Proteomes" id="UP000251545"/>
    </source>
</evidence>
<evidence type="ECO:0000313" key="13">
    <source>
        <dbReference type="Proteomes" id="UP000029646"/>
    </source>
</evidence>
<dbReference type="PANTHER" id="PTHR43731">
    <property type="entry name" value="RHOMBOID PROTEASE"/>
    <property type="match status" value="1"/>
</dbReference>
<evidence type="ECO:0000313" key="14">
    <source>
        <dbReference type="Proteomes" id="UP000030184"/>
    </source>
</evidence>
<feature type="transmembrane region" description="Helical" evidence="7">
    <location>
        <begin position="176"/>
        <end position="193"/>
    </location>
</feature>
<reference evidence="12 15" key="2">
    <citation type="submission" date="2018-02" db="EMBL/GenBank/DDBJ databases">
        <title>Genomic Encyclopedia of Archaeal and Bacterial Type Strains, Phase II (KMG-II): from individual species to whole genera.</title>
        <authorList>
            <person name="Goeker M."/>
        </authorList>
    </citation>
    <scope>NUCLEOTIDE SEQUENCE [LARGE SCALE GENOMIC DNA]</scope>
    <source>
        <strain evidence="12 15">DSM 21165</strain>
    </source>
</reference>
<dbReference type="OrthoDB" id="9807874at2"/>
<evidence type="ECO:0000313" key="12">
    <source>
        <dbReference type="EMBL" id="PQV47862.1"/>
    </source>
</evidence>